<dbReference type="Proteomes" id="UP000325672">
    <property type="component" value="Unassembled WGS sequence"/>
</dbReference>
<dbReference type="EMBL" id="ML743587">
    <property type="protein sequence ID" value="KAE8136014.1"/>
    <property type="molecule type" value="Genomic_DNA"/>
</dbReference>
<dbReference type="PANTHER" id="PTHR33112">
    <property type="entry name" value="DOMAIN PROTEIN, PUTATIVE-RELATED"/>
    <property type="match status" value="1"/>
</dbReference>
<name>A0A5N6SS99_ASPPS</name>
<organism evidence="2 3">
    <name type="scientific">Aspergillus pseudotamarii</name>
    <dbReference type="NCBI Taxonomy" id="132259"/>
    <lineage>
        <taxon>Eukaryota</taxon>
        <taxon>Fungi</taxon>
        <taxon>Dikarya</taxon>
        <taxon>Ascomycota</taxon>
        <taxon>Pezizomycotina</taxon>
        <taxon>Eurotiomycetes</taxon>
        <taxon>Eurotiomycetidae</taxon>
        <taxon>Eurotiales</taxon>
        <taxon>Aspergillaceae</taxon>
        <taxon>Aspergillus</taxon>
        <taxon>Aspergillus subgen. Circumdati</taxon>
    </lineage>
</organism>
<feature type="non-terminal residue" evidence="2">
    <location>
        <position position="499"/>
    </location>
</feature>
<protein>
    <submittedName>
        <fullName evidence="2">Heterokaryon incompatibility protein-domain-containing protein</fullName>
    </submittedName>
</protein>
<dbReference type="PANTHER" id="PTHR33112:SF10">
    <property type="entry name" value="TOL"/>
    <property type="match status" value="1"/>
</dbReference>
<dbReference type="AlphaFoldDB" id="A0A5N6SS99"/>
<reference evidence="2 3" key="1">
    <citation type="submission" date="2019-04" db="EMBL/GenBank/DDBJ databases">
        <title>Friends and foes A comparative genomics study of 23 Aspergillus species from section Flavi.</title>
        <authorList>
            <consortium name="DOE Joint Genome Institute"/>
            <person name="Kjaerbolling I."/>
            <person name="Vesth T."/>
            <person name="Frisvad J.C."/>
            <person name="Nybo J.L."/>
            <person name="Theobald S."/>
            <person name="Kildgaard S."/>
            <person name="Isbrandt T."/>
            <person name="Kuo A."/>
            <person name="Sato A."/>
            <person name="Lyhne E.K."/>
            <person name="Kogle M.E."/>
            <person name="Wiebenga A."/>
            <person name="Kun R.S."/>
            <person name="Lubbers R.J."/>
            <person name="Makela M.R."/>
            <person name="Barry K."/>
            <person name="Chovatia M."/>
            <person name="Clum A."/>
            <person name="Daum C."/>
            <person name="Haridas S."/>
            <person name="He G."/>
            <person name="LaButti K."/>
            <person name="Lipzen A."/>
            <person name="Mondo S."/>
            <person name="Riley R."/>
            <person name="Salamov A."/>
            <person name="Simmons B.A."/>
            <person name="Magnuson J.K."/>
            <person name="Henrissat B."/>
            <person name="Mortensen U.H."/>
            <person name="Larsen T.O."/>
            <person name="Devries R.P."/>
            <person name="Grigoriev I.V."/>
            <person name="Machida M."/>
            <person name="Baker S.E."/>
            <person name="Andersen M.R."/>
        </authorList>
    </citation>
    <scope>NUCLEOTIDE SEQUENCE [LARGE SCALE GENOMIC DNA]</scope>
    <source>
        <strain evidence="2 3">CBS 117625</strain>
    </source>
</reference>
<feature type="domain" description="Heterokaryon incompatibility" evidence="1">
    <location>
        <begin position="2"/>
        <end position="164"/>
    </location>
</feature>
<dbReference type="InterPro" id="IPR010730">
    <property type="entry name" value="HET"/>
</dbReference>
<evidence type="ECO:0000313" key="2">
    <source>
        <dbReference type="EMBL" id="KAE8136014.1"/>
    </source>
</evidence>
<dbReference type="OrthoDB" id="5125733at2759"/>
<gene>
    <name evidence="2" type="ORF">BDV38DRAFT_250404</name>
</gene>
<proteinExistence type="predicted"/>
<sequence length="499" mass="57327">MTLSHCWGKRLGTDAITTRANLLGHMKEIKLNDLPANFCDAISITRRLGIRYLWIDAICIIQDSQADWAQESVKMGHIYDSSYLTIAASASEDSTGGCYRSTGIRQDKLGGGTLIEITNSLTVAKEQPSTLILWAPNLSDGDRLREPAPLVGSALSQRGWVFQERILSPRTIHFTNSQLVWECRELYEMEDRLPFVTAQDTLSLAMNREISPYRIKQIWYDWLIGFGYSRRKFTIMGDRLIAIAGIARSLHERTGVPYIAGLWAKNLGFGLSWLEIPKHGTQYPSQLLNKCNSRRRPTWTWASTDYEFQYSLRVFEEDRDFHYVDNKMKTLGDIDDPFTIITGGWLKIRARVYEGPTSYFTKLCLDTMAQQEVWGAALAHPAIGSSAFNLPSWMYIQLGQFKSRTKSGNIIIEESWLIVRRMEASEEEYERIGIAYRELKDLEDYPTEDQRVKVSSDPIREYRICERLESVQDYFQPGTGGWEGRLGQNKKYLIRELKL</sequence>
<accession>A0A5N6SS99</accession>
<dbReference type="GeneID" id="43639156"/>
<dbReference type="Pfam" id="PF06985">
    <property type="entry name" value="HET"/>
    <property type="match status" value="1"/>
</dbReference>
<dbReference type="RefSeq" id="XP_031912077.1">
    <property type="nucleotide sequence ID" value="XM_032054946.1"/>
</dbReference>
<evidence type="ECO:0000313" key="3">
    <source>
        <dbReference type="Proteomes" id="UP000325672"/>
    </source>
</evidence>
<keyword evidence="3" id="KW-1185">Reference proteome</keyword>
<evidence type="ECO:0000259" key="1">
    <source>
        <dbReference type="Pfam" id="PF06985"/>
    </source>
</evidence>